<name>A0ABR9KVG4_9ACTN</name>
<evidence type="ECO:0000256" key="2">
    <source>
        <dbReference type="RuleBase" id="RU003749"/>
    </source>
</evidence>
<dbReference type="Proteomes" id="UP000661607">
    <property type="component" value="Unassembled WGS sequence"/>
</dbReference>
<evidence type="ECO:0000313" key="6">
    <source>
        <dbReference type="Proteomes" id="UP000661607"/>
    </source>
</evidence>
<reference evidence="5 6" key="1">
    <citation type="submission" date="2020-10" db="EMBL/GenBank/DDBJ databases">
        <title>Sequencing the genomes of 1000 actinobacteria strains.</title>
        <authorList>
            <person name="Klenk H.-P."/>
        </authorList>
    </citation>
    <scope>NUCLEOTIDE SEQUENCE [LARGE SCALE GENOMIC DNA]</scope>
    <source>
        <strain evidence="5 6">DSM 43748</strain>
    </source>
</reference>
<dbReference type="PROSITE" id="PS50801">
    <property type="entry name" value="STAS"/>
    <property type="match status" value="1"/>
</dbReference>
<dbReference type="Pfam" id="PF01740">
    <property type="entry name" value="STAS"/>
    <property type="match status" value="1"/>
</dbReference>
<accession>A0ABR9KVG4</accession>
<dbReference type="PANTHER" id="PTHR33495:SF2">
    <property type="entry name" value="ANTI-SIGMA FACTOR ANTAGONIST TM_1081-RELATED"/>
    <property type="match status" value="1"/>
</dbReference>
<dbReference type="NCBIfam" id="TIGR00377">
    <property type="entry name" value="ant_ant_sig"/>
    <property type="match status" value="1"/>
</dbReference>
<dbReference type="SUPFAM" id="SSF52091">
    <property type="entry name" value="SpoIIaa-like"/>
    <property type="match status" value="1"/>
</dbReference>
<feature type="region of interest" description="Disordered" evidence="3">
    <location>
        <begin position="138"/>
        <end position="157"/>
    </location>
</feature>
<dbReference type="InterPro" id="IPR002645">
    <property type="entry name" value="STAS_dom"/>
</dbReference>
<dbReference type="EMBL" id="JADBEF010000001">
    <property type="protein sequence ID" value="MBE1566009.1"/>
    <property type="molecule type" value="Genomic_DNA"/>
</dbReference>
<sequence>MGTKEQAGPHHAPLRITVDALSAGTLLHLHGELDIAALAVLAHEIDGIVAQPEPYVVLDLSELEFCDSTGLSGIISALKRVRAADGELALTGVHGRCARVLLRTGMDHVFPRYRNVGDAALALAEAPAFAPSHIKSKAGDRSLQGAGECRAGRPSGA</sequence>
<organism evidence="5 6">
    <name type="scientific">Nonomuraea africana</name>
    <dbReference type="NCBI Taxonomy" id="46171"/>
    <lineage>
        <taxon>Bacteria</taxon>
        <taxon>Bacillati</taxon>
        <taxon>Actinomycetota</taxon>
        <taxon>Actinomycetes</taxon>
        <taxon>Streptosporangiales</taxon>
        <taxon>Streptosporangiaceae</taxon>
        <taxon>Nonomuraea</taxon>
    </lineage>
</organism>
<dbReference type="PANTHER" id="PTHR33495">
    <property type="entry name" value="ANTI-SIGMA FACTOR ANTAGONIST TM_1081-RELATED-RELATED"/>
    <property type="match status" value="1"/>
</dbReference>
<dbReference type="CDD" id="cd07043">
    <property type="entry name" value="STAS_anti-anti-sigma_factors"/>
    <property type="match status" value="1"/>
</dbReference>
<gene>
    <name evidence="5" type="ORF">H4W81_008788</name>
</gene>
<comment type="caution">
    <text evidence="5">The sequence shown here is derived from an EMBL/GenBank/DDBJ whole genome shotgun (WGS) entry which is preliminary data.</text>
</comment>
<keyword evidence="6" id="KW-1185">Reference proteome</keyword>
<dbReference type="InterPro" id="IPR036513">
    <property type="entry name" value="STAS_dom_sf"/>
</dbReference>
<dbReference type="Gene3D" id="3.30.750.24">
    <property type="entry name" value="STAS domain"/>
    <property type="match status" value="1"/>
</dbReference>
<dbReference type="RefSeq" id="WP_192780115.1">
    <property type="nucleotide sequence ID" value="NZ_BAAASY010000010.1"/>
</dbReference>
<dbReference type="InterPro" id="IPR003658">
    <property type="entry name" value="Anti-sigma_ant"/>
</dbReference>
<feature type="domain" description="STAS" evidence="4">
    <location>
        <begin position="14"/>
        <end position="123"/>
    </location>
</feature>
<evidence type="ECO:0000256" key="1">
    <source>
        <dbReference type="ARBA" id="ARBA00009013"/>
    </source>
</evidence>
<evidence type="ECO:0000259" key="4">
    <source>
        <dbReference type="PROSITE" id="PS50801"/>
    </source>
</evidence>
<proteinExistence type="inferred from homology"/>
<evidence type="ECO:0000256" key="3">
    <source>
        <dbReference type="SAM" id="MobiDB-lite"/>
    </source>
</evidence>
<comment type="similarity">
    <text evidence="1 2">Belongs to the anti-sigma-factor antagonist family.</text>
</comment>
<protein>
    <recommendedName>
        <fullName evidence="2">Anti-sigma factor antagonist</fullName>
    </recommendedName>
</protein>
<evidence type="ECO:0000313" key="5">
    <source>
        <dbReference type="EMBL" id="MBE1566009.1"/>
    </source>
</evidence>